<evidence type="ECO:0000313" key="2">
    <source>
        <dbReference type="Proteomes" id="UP001354989"/>
    </source>
</evidence>
<organism evidence="1 2">
    <name type="scientific">Persicobacter psychrovividus</name>
    <dbReference type="NCBI Taxonomy" id="387638"/>
    <lineage>
        <taxon>Bacteria</taxon>
        <taxon>Pseudomonadati</taxon>
        <taxon>Bacteroidota</taxon>
        <taxon>Cytophagia</taxon>
        <taxon>Cytophagales</taxon>
        <taxon>Persicobacteraceae</taxon>
        <taxon>Persicobacter</taxon>
    </lineage>
</organism>
<name>A0ABN6L9C6_9BACT</name>
<dbReference type="Proteomes" id="UP001354989">
    <property type="component" value="Chromosome"/>
</dbReference>
<reference evidence="1 2" key="1">
    <citation type="submission" date="2021-12" db="EMBL/GenBank/DDBJ databases">
        <title>Genome sequencing of bacteria with rrn-lacking chromosome and rrn-plasmid.</title>
        <authorList>
            <person name="Anda M."/>
            <person name="Iwasaki W."/>
        </authorList>
    </citation>
    <scope>NUCLEOTIDE SEQUENCE [LARGE SCALE GENOMIC DNA]</scope>
    <source>
        <strain evidence="1 2">NBRC 101262</strain>
    </source>
</reference>
<sequence length="141" mass="15892">MSPQSPITENSSQQLFEALQPIQDNINLLNSLLRKNQRCSLPKKSEGTVSFVRESLQKAIEHEEIIPQQVDVSEIAAKVELIDQIEKALQPLEQMRSQLLQAATFMASEVYIPCLGIHNAIKLHEIQQARHEQEAIDLAVV</sequence>
<keyword evidence="2" id="KW-1185">Reference proteome</keyword>
<dbReference type="EMBL" id="AP025292">
    <property type="protein sequence ID" value="BDC97931.1"/>
    <property type="molecule type" value="Genomic_DNA"/>
</dbReference>
<accession>A0ABN6L9C6</accession>
<protein>
    <submittedName>
        <fullName evidence="1">Uncharacterized protein</fullName>
    </submittedName>
</protein>
<proteinExistence type="predicted"/>
<dbReference type="RefSeq" id="WP_332919856.1">
    <property type="nucleotide sequence ID" value="NZ_AP025292.1"/>
</dbReference>
<evidence type="ECO:0000313" key="1">
    <source>
        <dbReference type="EMBL" id="BDC97931.1"/>
    </source>
</evidence>
<gene>
    <name evidence="1" type="ORF">PEPS_02120</name>
</gene>